<protein>
    <submittedName>
        <fullName evidence="1">Uncharacterized protein</fullName>
    </submittedName>
</protein>
<reference evidence="1" key="1">
    <citation type="submission" date="2022-02" db="EMBL/GenBank/DDBJ databases">
        <title>Plant Genome Project.</title>
        <authorList>
            <person name="Zhang R.-G."/>
        </authorList>
    </citation>
    <scope>NUCLEOTIDE SEQUENCE</scope>
    <source>
        <strain evidence="1">AT1</strain>
    </source>
</reference>
<dbReference type="Proteomes" id="UP001062846">
    <property type="component" value="Chromosome 5"/>
</dbReference>
<name>A0ACC0NLP8_RHOML</name>
<sequence>MIVGYAMHGQVIEAIDCFRCMRKDGVRPNSVTFVGVLSACVHGGMVQDGKRYFRMMESEYGIMPKLSHYGCMVDLLGRAGLLEEAREMVEGMPMEANVVIWGCLMGACEEIWQCQNG</sequence>
<proteinExistence type="predicted"/>
<evidence type="ECO:0000313" key="2">
    <source>
        <dbReference type="Proteomes" id="UP001062846"/>
    </source>
</evidence>
<dbReference type="EMBL" id="CM046392">
    <property type="protein sequence ID" value="KAI8553791.1"/>
    <property type="molecule type" value="Genomic_DNA"/>
</dbReference>
<keyword evidence="2" id="KW-1185">Reference proteome</keyword>
<accession>A0ACC0NLP8</accession>
<gene>
    <name evidence="1" type="ORF">RHMOL_Rhmol05G0043400</name>
</gene>
<comment type="caution">
    <text evidence="1">The sequence shown here is derived from an EMBL/GenBank/DDBJ whole genome shotgun (WGS) entry which is preliminary data.</text>
</comment>
<evidence type="ECO:0000313" key="1">
    <source>
        <dbReference type="EMBL" id="KAI8553791.1"/>
    </source>
</evidence>
<organism evidence="1 2">
    <name type="scientific">Rhododendron molle</name>
    <name type="common">Chinese azalea</name>
    <name type="synonym">Azalea mollis</name>
    <dbReference type="NCBI Taxonomy" id="49168"/>
    <lineage>
        <taxon>Eukaryota</taxon>
        <taxon>Viridiplantae</taxon>
        <taxon>Streptophyta</taxon>
        <taxon>Embryophyta</taxon>
        <taxon>Tracheophyta</taxon>
        <taxon>Spermatophyta</taxon>
        <taxon>Magnoliopsida</taxon>
        <taxon>eudicotyledons</taxon>
        <taxon>Gunneridae</taxon>
        <taxon>Pentapetalae</taxon>
        <taxon>asterids</taxon>
        <taxon>Ericales</taxon>
        <taxon>Ericaceae</taxon>
        <taxon>Ericoideae</taxon>
        <taxon>Rhodoreae</taxon>
        <taxon>Rhododendron</taxon>
    </lineage>
</organism>